<dbReference type="Proteomes" id="UP000323565">
    <property type="component" value="Plasmid unnamed"/>
</dbReference>
<keyword evidence="2" id="KW-0812">Transmembrane</keyword>
<organism evidence="3 4">
    <name type="scientific">Dermacoccus abyssi</name>
    <dbReference type="NCBI Taxonomy" id="322596"/>
    <lineage>
        <taxon>Bacteria</taxon>
        <taxon>Bacillati</taxon>
        <taxon>Actinomycetota</taxon>
        <taxon>Actinomycetes</taxon>
        <taxon>Micrococcales</taxon>
        <taxon>Dermacoccaceae</taxon>
        <taxon>Dermacoccus</taxon>
    </lineage>
</organism>
<keyword evidence="4" id="KW-1185">Reference proteome</keyword>
<keyword evidence="2" id="KW-0472">Membrane</keyword>
<proteinExistence type="predicted"/>
<evidence type="ECO:0000256" key="2">
    <source>
        <dbReference type="SAM" id="Phobius"/>
    </source>
</evidence>
<reference evidence="3 4" key="1">
    <citation type="submission" date="2019-08" db="EMBL/GenBank/DDBJ databases">
        <title>Dermacoccus abyssi strain HZAU 226, whole genome Nanopore sequencing project.</title>
        <authorList>
            <person name="Guo A."/>
            <person name="Zhang X."/>
            <person name="Ruan Y."/>
            <person name="Liu W."/>
            <person name="Chen Q."/>
            <person name="Gu L."/>
        </authorList>
    </citation>
    <scope>NUCLEOTIDE SEQUENCE [LARGE SCALE GENOMIC DNA]</scope>
    <source>
        <strain evidence="3 4">HZAU 226</strain>
        <plasmid evidence="3 4">unnamed</plasmid>
    </source>
</reference>
<accession>A0ABX5ZDU4</accession>
<feature type="transmembrane region" description="Helical" evidence="2">
    <location>
        <begin position="18"/>
        <end position="43"/>
    </location>
</feature>
<keyword evidence="3" id="KW-0614">Plasmid</keyword>
<evidence type="ECO:0000256" key="1">
    <source>
        <dbReference type="SAM" id="MobiDB-lite"/>
    </source>
</evidence>
<feature type="region of interest" description="Disordered" evidence="1">
    <location>
        <begin position="113"/>
        <end position="136"/>
    </location>
</feature>
<name>A0ABX5ZDU4_9MICO</name>
<feature type="compositionally biased region" description="Basic residues" evidence="1">
    <location>
        <begin position="116"/>
        <end position="136"/>
    </location>
</feature>
<sequence>MSDATEPSGAKVRLRDRLWAQIAGAILLVLAVFAVAFYGFAMIDTHPARLWPWSAKTHPGLYELSRTAVPVAALVGGAAAIVVGIRRQRSTEKTVELTARTAQITADAYALDQKASRARRNRPAARPLHRDRRPAR</sequence>
<geneLocation type="plasmid" evidence="3 4">
    <name>unnamed</name>
</geneLocation>
<protein>
    <recommendedName>
        <fullName evidence="5">Alkaline shock response membrane anchor protein AmaP</fullName>
    </recommendedName>
</protein>
<evidence type="ECO:0000313" key="4">
    <source>
        <dbReference type="Proteomes" id="UP000323565"/>
    </source>
</evidence>
<keyword evidence="2" id="KW-1133">Transmembrane helix</keyword>
<gene>
    <name evidence="3" type="ORF">FV141_14210</name>
</gene>
<evidence type="ECO:0000313" key="3">
    <source>
        <dbReference type="EMBL" id="QEH94772.1"/>
    </source>
</evidence>
<feature type="transmembrane region" description="Helical" evidence="2">
    <location>
        <begin position="67"/>
        <end position="85"/>
    </location>
</feature>
<evidence type="ECO:0008006" key="5">
    <source>
        <dbReference type="Google" id="ProtNLM"/>
    </source>
</evidence>
<dbReference type="EMBL" id="CP043032">
    <property type="protein sequence ID" value="QEH94772.1"/>
    <property type="molecule type" value="Genomic_DNA"/>
</dbReference>